<accession>A0A1B1Z0D6</accession>
<dbReference type="InterPro" id="IPR051448">
    <property type="entry name" value="CdaR-like_regulators"/>
</dbReference>
<dbReference type="InterPro" id="IPR025736">
    <property type="entry name" value="PucR_C-HTH_dom"/>
</dbReference>
<dbReference type="RefSeq" id="WP_066286303.1">
    <property type="nucleotide sequence ID" value="NZ_CP016761.1"/>
</dbReference>
<evidence type="ECO:0000256" key="2">
    <source>
        <dbReference type="SAM" id="Coils"/>
    </source>
</evidence>
<dbReference type="SUPFAM" id="SSF111126">
    <property type="entry name" value="Ligand-binding domain in the NO signalling and Golgi transport"/>
    <property type="match status" value="1"/>
</dbReference>
<feature type="coiled-coil region" evidence="2">
    <location>
        <begin position="195"/>
        <end position="222"/>
    </location>
</feature>
<dbReference type="KEGG" id="far:ABE41_002755"/>
<dbReference type="Pfam" id="PF06505">
    <property type="entry name" value="XylR_N"/>
    <property type="match status" value="1"/>
</dbReference>
<dbReference type="STRING" id="255247.ABE41_002755"/>
<dbReference type="InterPro" id="IPR010523">
    <property type="entry name" value="XylR_N"/>
</dbReference>
<evidence type="ECO:0000313" key="5">
    <source>
        <dbReference type="Proteomes" id="UP000077412"/>
    </source>
</evidence>
<gene>
    <name evidence="4" type="ORF">ABE41_002755</name>
</gene>
<dbReference type="Pfam" id="PF17853">
    <property type="entry name" value="GGDEF_2"/>
    <property type="match status" value="1"/>
</dbReference>
<dbReference type="Gene3D" id="3.30.1380.20">
    <property type="entry name" value="Trafficking protein particle complex subunit 3"/>
    <property type="match status" value="1"/>
</dbReference>
<dbReference type="InterPro" id="IPR004096">
    <property type="entry name" value="V4R"/>
</dbReference>
<dbReference type="SMART" id="SM00989">
    <property type="entry name" value="V4R"/>
    <property type="match status" value="1"/>
</dbReference>
<reference evidence="4 5" key="1">
    <citation type="submission" date="2016-08" db="EMBL/GenBank/DDBJ databases">
        <title>Complete genome sequence of Fictibacillus arsenicus G25-54, a strain with toxicity to nematodes and a potential arsenic-resistance activity.</title>
        <authorList>
            <person name="Zheng Z."/>
        </authorList>
    </citation>
    <scope>NUCLEOTIDE SEQUENCE [LARGE SCALE GENOMIC DNA]</scope>
    <source>
        <strain evidence="4 5">G25-54</strain>
    </source>
</reference>
<dbReference type="Gene3D" id="1.10.10.2840">
    <property type="entry name" value="PucR C-terminal helix-turn-helix domain"/>
    <property type="match status" value="1"/>
</dbReference>
<dbReference type="InterPro" id="IPR042070">
    <property type="entry name" value="PucR_C-HTH_sf"/>
</dbReference>
<dbReference type="Pfam" id="PF13556">
    <property type="entry name" value="HTH_30"/>
    <property type="match status" value="1"/>
</dbReference>
<dbReference type="EMBL" id="CP016761">
    <property type="protein sequence ID" value="ANX10932.1"/>
    <property type="molecule type" value="Genomic_DNA"/>
</dbReference>
<dbReference type="PANTHER" id="PTHR33744">
    <property type="entry name" value="CARBOHYDRATE DIACID REGULATOR"/>
    <property type="match status" value="1"/>
</dbReference>
<organism evidence="4 5">
    <name type="scientific">Fictibacillus arsenicus</name>
    <dbReference type="NCBI Taxonomy" id="255247"/>
    <lineage>
        <taxon>Bacteria</taxon>
        <taxon>Bacillati</taxon>
        <taxon>Bacillota</taxon>
        <taxon>Bacilli</taxon>
        <taxon>Bacillales</taxon>
        <taxon>Fictibacillaceae</taxon>
        <taxon>Fictibacillus</taxon>
    </lineage>
</organism>
<name>A0A1B1Z0D6_9BACL</name>
<keyword evidence="5" id="KW-1185">Reference proteome</keyword>
<dbReference type="Pfam" id="PF02830">
    <property type="entry name" value="V4R"/>
    <property type="match status" value="1"/>
</dbReference>
<dbReference type="OrthoDB" id="154713at2"/>
<keyword evidence="2" id="KW-0175">Coiled coil</keyword>
<sequence>MKAHHLLFEKLIDINPRTGTIMFDDRRMALVSVEALGILRRDLVNTLSMDRAKGFLMRYGWACGFKDGETIENMYDWGSRQELLLAGPYLHTLEGVVTVEPDTIDFCEQKLYFTGFWKNSFEAVEHINHYGLSKDPVCWILIGYASGYLTKTFGKEVLVYEEKCEGKGDSHCYFVAKTVDHNDERHQQYLRYYKSETLLSELDRVYKEVQELNENIIESEKVQNRLTDMLLEDKDVSDTVSLISDTLQKSIVIDYINETLERSFICQEDEATYRDWKKDNELTGGTEKHIQTFPIKAHKAILGRMVVISEGPMNKKEQMIIKRALMVCTVQMFHQRKLMNSVWQKKEDLFDELLRNKYDEDTLHRHMYMFDFNPQAINRILTLKVDPVSNKKDILQYLSIVYSGIDLFIKDDYIILILSDQNSLEVQPFSLQLQKNLQEKFKSMKAYIGVGRPANDLKTLGKSYHDACRICDFIQLAYPTDSRTSYFEELEPIIMFLKGADQEELIDFCRNTIGKLVEYDVANQGNLVITLKSYLDYNGNLQQTADDLHMSIAGLRYRLEKIESLCNADLKTGTGRFKYQLAVRIYFGMQIIDERYSFAT</sequence>
<dbReference type="InterPro" id="IPR024096">
    <property type="entry name" value="NO_sig/Golgi_transp_ligand-bd"/>
</dbReference>
<dbReference type="Proteomes" id="UP000077412">
    <property type="component" value="Chromosome"/>
</dbReference>
<proteinExistence type="inferred from homology"/>
<dbReference type="PANTHER" id="PTHR33744:SF1">
    <property type="entry name" value="DNA-BINDING TRANSCRIPTIONAL ACTIVATOR ADER"/>
    <property type="match status" value="1"/>
</dbReference>
<evidence type="ECO:0000259" key="3">
    <source>
        <dbReference type="SMART" id="SM00989"/>
    </source>
</evidence>
<dbReference type="AlphaFoldDB" id="A0A1B1Z0D6"/>
<evidence type="ECO:0000313" key="4">
    <source>
        <dbReference type="EMBL" id="ANX10932.1"/>
    </source>
</evidence>
<dbReference type="InterPro" id="IPR041522">
    <property type="entry name" value="CdaR_GGDEF"/>
</dbReference>
<protein>
    <recommendedName>
        <fullName evidence="3">4-vinyl reductase 4VR domain-containing protein</fullName>
    </recommendedName>
</protein>
<evidence type="ECO:0000256" key="1">
    <source>
        <dbReference type="ARBA" id="ARBA00006754"/>
    </source>
</evidence>
<comment type="similarity">
    <text evidence="1">Belongs to the CdaR family.</text>
</comment>
<feature type="domain" description="4-vinyl reductase 4VR" evidence="3">
    <location>
        <begin position="116"/>
        <end position="178"/>
    </location>
</feature>